<evidence type="ECO:0000313" key="6">
    <source>
        <dbReference type="EMBL" id="MBD8002569.1"/>
    </source>
</evidence>
<keyword evidence="7" id="KW-1185">Reference proteome</keyword>
<dbReference type="Gene3D" id="3.40.190.10">
    <property type="entry name" value="Periplasmic binding protein-like II"/>
    <property type="match status" value="2"/>
</dbReference>
<evidence type="ECO:0000256" key="4">
    <source>
        <dbReference type="ARBA" id="ARBA00023237"/>
    </source>
</evidence>
<dbReference type="CDD" id="cd13403">
    <property type="entry name" value="MLTF-like"/>
    <property type="match status" value="1"/>
</dbReference>
<comment type="subcellular location">
    <subcellularLocation>
        <location evidence="1">Cell outer membrane</location>
        <topology evidence="1">Peripheral membrane protein</topology>
    </subcellularLocation>
</comment>
<dbReference type="InterPro" id="IPR023346">
    <property type="entry name" value="Lysozyme-like_dom_sf"/>
</dbReference>
<name>A0ABR8VCU4_9BACT</name>
<dbReference type="Proteomes" id="UP000616346">
    <property type="component" value="Unassembled WGS sequence"/>
</dbReference>
<dbReference type="SUPFAM" id="SSF53850">
    <property type="entry name" value="Periplasmic binding protein-like II"/>
    <property type="match status" value="1"/>
</dbReference>
<keyword evidence="4" id="KW-0998">Cell outer membrane</keyword>
<dbReference type="InterPro" id="IPR000189">
    <property type="entry name" value="Transglyc_AS"/>
</dbReference>
<keyword evidence="4" id="KW-0472">Membrane</keyword>
<feature type="domain" description="Solute-binding protein family 3/N-terminal" evidence="5">
    <location>
        <begin position="38"/>
        <end position="263"/>
    </location>
</feature>
<organism evidence="6 7">
    <name type="scientific">Phocaeicola faecium</name>
    <dbReference type="NCBI Taxonomy" id="2762213"/>
    <lineage>
        <taxon>Bacteria</taxon>
        <taxon>Pseudomonadati</taxon>
        <taxon>Bacteroidota</taxon>
        <taxon>Bacteroidia</taxon>
        <taxon>Bacteroidales</taxon>
        <taxon>Bacteroidaceae</taxon>
        <taxon>Phocaeicola</taxon>
    </lineage>
</organism>
<dbReference type="Pfam" id="PF01464">
    <property type="entry name" value="SLT"/>
    <property type="match status" value="1"/>
</dbReference>
<dbReference type="EMBL" id="JACSPQ010000011">
    <property type="protein sequence ID" value="MBD8002569.1"/>
    <property type="molecule type" value="Genomic_DNA"/>
</dbReference>
<sequence>MKTVPFAYVCVVLCLLLAACGKSKEEAVDLPQIIERGELTVLTVSGSTSYFNYRGEPMGFQYELAQQFARSLGVKLNVKIVKDENALVDSLLAGKGDLIAYNLAVTNRRKDKLIYCGEENITHQVIVQRRGKNALTDVTQLVDRDVYVNPGVYRVRLANLNKELGGGIRLHVMPADSVSAEGLITQVAEGVIDYTVATNEVARINKTYYPNLDIRLKISFDQRSSWAVRKTSPRLAEAADKWHKENINSAEFRASAQRYFELNKHVSHGAILSVADGKISVYDDLFRKYAKQIGWDWRLLASLAYTESNFDPNVTSWAGAKGLMQLMPATSRAMGVPAGKENDPEESIRAGVKLIAALQQIFKKVDDPAEQVKFVLAAYNAGAGHVTDAIALARKYGRDPYVWEHNVAHYILLKSNEEFYQDPVCKNGYFRGTETYNFVREVLERTEVYKEKIRS</sequence>
<dbReference type="Pfam" id="PF00497">
    <property type="entry name" value="SBP_bac_3"/>
    <property type="match status" value="1"/>
</dbReference>
<dbReference type="PANTHER" id="PTHR35936">
    <property type="entry name" value="MEMBRANE-BOUND LYTIC MUREIN TRANSGLYCOSYLASE F"/>
    <property type="match status" value="1"/>
</dbReference>
<gene>
    <name evidence="6" type="ORF">H9626_10145</name>
</gene>
<dbReference type="PROSITE" id="PS00922">
    <property type="entry name" value="TRANSGLYCOSYLASE"/>
    <property type="match status" value="1"/>
</dbReference>
<proteinExistence type="inferred from homology"/>
<protein>
    <submittedName>
        <fullName evidence="6">Transglycosylase SLT domain-containing protein</fullName>
    </submittedName>
</protein>
<evidence type="ECO:0000313" key="7">
    <source>
        <dbReference type="Proteomes" id="UP000616346"/>
    </source>
</evidence>
<dbReference type="SMART" id="SM00062">
    <property type="entry name" value="PBPb"/>
    <property type="match status" value="1"/>
</dbReference>
<dbReference type="InterPro" id="IPR008258">
    <property type="entry name" value="Transglycosylase_SLT_dom_1"/>
</dbReference>
<dbReference type="PROSITE" id="PS51257">
    <property type="entry name" value="PROKAR_LIPOPROTEIN"/>
    <property type="match status" value="1"/>
</dbReference>
<evidence type="ECO:0000256" key="1">
    <source>
        <dbReference type="ARBA" id="ARBA00004339"/>
    </source>
</evidence>
<dbReference type="SUPFAM" id="SSF53955">
    <property type="entry name" value="Lysozyme-like"/>
    <property type="match status" value="1"/>
</dbReference>
<evidence type="ECO:0000259" key="5">
    <source>
        <dbReference type="SMART" id="SM00062"/>
    </source>
</evidence>
<dbReference type="PANTHER" id="PTHR35936:SF32">
    <property type="entry name" value="MEMBRANE-BOUND LYTIC MUREIN TRANSGLYCOSYLASE F"/>
    <property type="match status" value="1"/>
</dbReference>
<evidence type="ECO:0000256" key="2">
    <source>
        <dbReference type="ARBA" id="ARBA00007734"/>
    </source>
</evidence>
<comment type="caution">
    <text evidence="6">The sequence shown here is derived from an EMBL/GenBank/DDBJ whole genome shotgun (WGS) entry which is preliminary data.</text>
</comment>
<dbReference type="InterPro" id="IPR001638">
    <property type="entry name" value="Solute-binding_3/MltF_N"/>
</dbReference>
<dbReference type="CDD" id="cd01009">
    <property type="entry name" value="PBP2_YfhD_N"/>
    <property type="match status" value="1"/>
</dbReference>
<reference evidence="6 7" key="1">
    <citation type="submission" date="2020-08" db="EMBL/GenBank/DDBJ databases">
        <title>A Genomic Blueprint of the Chicken Gut Microbiome.</title>
        <authorList>
            <person name="Gilroy R."/>
            <person name="Ravi A."/>
            <person name="Getino M."/>
            <person name="Pursley I."/>
            <person name="Horton D.L."/>
            <person name="Alikhan N.-F."/>
            <person name="Baker D."/>
            <person name="Gharbi K."/>
            <person name="Hall N."/>
            <person name="Watson M."/>
            <person name="Adriaenssens E.M."/>
            <person name="Foster-Nyarko E."/>
            <person name="Jarju S."/>
            <person name="Secka A."/>
            <person name="Antonio M."/>
            <person name="Oren A."/>
            <person name="Chaudhuri R."/>
            <person name="La Ragione R.M."/>
            <person name="Hildebrand F."/>
            <person name="Pallen M.J."/>
        </authorList>
    </citation>
    <scope>NUCLEOTIDE SEQUENCE [LARGE SCALE GENOMIC DNA]</scope>
    <source>
        <strain evidence="6 7">Sa1YUN3</strain>
    </source>
</reference>
<keyword evidence="3" id="KW-0732">Signal</keyword>
<accession>A0ABR8VCU4</accession>
<dbReference type="Gene3D" id="1.10.530.10">
    <property type="match status" value="1"/>
</dbReference>
<dbReference type="RefSeq" id="WP_191710428.1">
    <property type="nucleotide sequence ID" value="NZ_JACSPQ010000011.1"/>
</dbReference>
<comment type="similarity">
    <text evidence="2">Belongs to the transglycosylase Slt family.</text>
</comment>
<evidence type="ECO:0000256" key="3">
    <source>
        <dbReference type="ARBA" id="ARBA00022729"/>
    </source>
</evidence>